<dbReference type="InterPro" id="IPR006034">
    <property type="entry name" value="Asparaginase/glutaminase-like"/>
</dbReference>
<dbReference type="PIRSF" id="PIRSF001220">
    <property type="entry name" value="L-ASNase_gatD"/>
    <property type="match status" value="1"/>
</dbReference>
<feature type="domain" description="Asparaginase/glutaminase C-terminal" evidence="7">
    <location>
        <begin position="188"/>
        <end position="300"/>
    </location>
</feature>
<dbReference type="SFLD" id="SFLDS00057">
    <property type="entry name" value="Glutaminase/Asparaginase"/>
    <property type="match status" value="1"/>
</dbReference>
<dbReference type="InterPro" id="IPR036152">
    <property type="entry name" value="Asp/glu_Ase-like_sf"/>
</dbReference>
<gene>
    <name evidence="8" type="ORF">LX12_003717</name>
</gene>
<dbReference type="PANTHER" id="PTHR11707">
    <property type="entry name" value="L-ASPARAGINASE"/>
    <property type="match status" value="1"/>
</dbReference>
<evidence type="ECO:0000256" key="1">
    <source>
        <dbReference type="ARBA" id="ARBA00010518"/>
    </source>
</evidence>
<dbReference type="PANTHER" id="PTHR11707:SF28">
    <property type="entry name" value="60 KDA LYSOPHOSPHOLIPASE"/>
    <property type="match status" value="1"/>
</dbReference>
<dbReference type="Pfam" id="PF00710">
    <property type="entry name" value="Asparaginase"/>
    <property type="match status" value="1"/>
</dbReference>
<evidence type="ECO:0000313" key="8">
    <source>
        <dbReference type="EMBL" id="MCP2162509.1"/>
    </source>
</evidence>
<dbReference type="Gene3D" id="3.40.50.40">
    <property type="match status" value="1"/>
</dbReference>
<dbReference type="Proteomes" id="UP001205740">
    <property type="component" value="Unassembled WGS sequence"/>
</dbReference>
<dbReference type="InterPro" id="IPR027474">
    <property type="entry name" value="L-asparaginase_N"/>
</dbReference>
<dbReference type="PROSITE" id="PS51732">
    <property type="entry name" value="ASN_GLN_ASE_3"/>
    <property type="match status" value="1"/>
</dbReference>
<dbReference type="InterPro" id="IPR037152">
    <property type="entry name" value="L-asparaginase_N_sf"/>
</dbReference>
<dbReference type="SMART" id="SM00870">
    <property type="entry name" value="Asparaginase"/>
    <property type="match status" value="1"/>
</dbReference>
<protein>
    <recommendedName>
        <fullName evidence="2">asparaginase</fullName>
        <ecNumber evidence="2">3.5.1.1</ecNumber>
    </recommendedName>
</protein>
<dbReference type="EMBL" id="JAMTCG010000007">
    <property type="protein sequence ID" value="MCP2162509.1"/>
    <property type="molecule type" value="Genomic_DNA"/>
</dbReference>
<accession>A0ABT1H5J9</accession>
<dbReference type="InterPro" id="IPR027473">
    <property type="entry name" value="L-asparaginase_C"/>
</dbReference>
<organism evidence="8 9">
    <name type="scientific">Williamsia serinedens</name>
    <dbReference type="NCBI Taxonomy" id="391736"/>
    <lineage>
        <taxon>Bacteria</taxon>
        <taxon>Bacillati</taxon>
        <taxon>Actinomycetota</taxon>
        <taxon>Actinomycetes</taxon>
        <taxon>Mycobacteriales</taxon>
        <taxon>Nocardiaceae</taxon>
        <taxon>Williamsia</taxon>
    </lineage>
</organism>
<comment type="catalytic activity">
    <reaction evidence="3">
        <text>L-asparagine + H2O = L-aspartate + NH4(+)</text>
        <dbReference type="Rhea" id="RHEA:21016"/>
        <dbReference type="ChEBI" id="CHEBI:15377"/>
        <dbReference type="ChEBI" id="CHEBI:28938"/>
        <dbReference type="ChEBI" id="CHEBI:29991"/>
        <dbReference type="ChEBI" id="CHEBI:58048"/>
        <dbReference type="EC" id="3.5.1.1"/>
    </reaction>
</comment>
<dbReference type="PROSITE" id="PS00917">
    <property type="entry name" value="ASN_GLN_ASE_2"/>
    <property type="match status" value="1"/>
</dbReference>
<dbReference type="Pfam" id="PF17763">
    <property type="entry name" value="Asparaginase_C"/>
    <property type="match status" value="1"/>
</dbReference>
<dbReference type="InterPro" id="IPR027475">
    <property type="entry name" value="Asparaginase/glutaminase_AS2"/>
</dbReference>
<comment type="caution">
    <text evidence="8">The sequence shown here is derived from an EMBL/GenBank/DDBJ whole genome shotgun (WGS) entry which is preliminary data.</text>
</comment>
<proteinExistence type="inferred from homology"/>
<evidence type="ECO:0000256" key="3">
    <source>
        <dbReference type="ARBA" id="ARBA00049366"/>
    </source>
</evidence>
<keyword evidence="9" id="KW-1185">Reference proteome</keyword>
<evidence type="ECO:0000313" key="9">
    <source>
        <dbReference type="Proteomes" id="UP001205740"/>
    </source>
</evidence>
<reference evidence="8 9" key="1">
    <citation type="submission" date="2022-06" db="EMBL/GenBank/DDBJ databases">
        <title>Genomic Encyclopedia of Archaeal and Bacterial Type Strains, Phase II (KMG-II): from individual species to whole genera.</title>
        <authorList>
            <person name="Goeker M."/>
        </authorList>
    </citation>
    <scope>NUCLEOTIDE SEQUENCE [LARGE SCALE GENOMIC DNA]</scope>
    <source>
        <strain evidence="8 9">DSM 45037</strain>
    </source>
</reference>
<comment type="similarity">
    <text evidence="1">Belongs to the asparaginase 1 family.</text>
</comment>
<dbReference type="InterPro" id="IPR040919">
    <property type="entry name" value="Asparaginase_C"/>
</dbReference>
<name>A0ABT1H5J9_9NOCA</name>
<evidence type="ECO:0000259" key="7">
    <source>
        <dbReference type="Pfam" id="PF17763"/>
    </source>
</evidence>
<dbReference type="RefSeq" id="WP_253656076.1">
    <property type="nucleotide sequence ID" value="NZ_BAAAOE010000002.1"/>
</dbReference>
<sequence length="309" mass="31019">MSAHERVVVLGTGGTIAAVEGPGGAVPGVDVGVLVGTDDPAVEARSVMAVDSSAMTPALQRQVLGAVRDALDDPDVVGVVVTHGTDTLEETAVLLDLTHTDPRPVVMTGAQRPASDPDPDGPANLAAAIALARDPASRDRGVLVALGGSVLPARGVAKRSTTDVDAFAAPVLSPARPLMPPADGPTPRVDLLAAHPGMDVGLVDVCLDRGAAGLVISAHGSGNVHPDLADRLRAAVRAGVVVVVTTRVPDGPVVVTYGGGGGAVDLVAAGVLVSPWLRASQARVVVAEGLARGWDAATIRPFLDLTTPH</sequence>
<dbReference type="PRINTS" id="PR00139">
    <property type="entry name" value="ASNGLNASE"/>
</dbReference>
<dbReference type="InterPro" id="IPR020827">
    <property type="entry name" value="Asparaginase/glutaminase_AS1"/>
</dbReference>
<feature type="active site" evidence="5">
    <location>
        <position position="85"/>
    </location>
</feature>
<evidence type="ECO:0000259" key="6">
    <source>
        <dbReference type="Pfam" id="PF00710"/>
    </source>
</evidence>
<dbReference type="Gene3D" id="3.40.50.1170">
    <property type="entry name" value="L-asparaginase, N-terminal domain"/>
    <property type="match status" value="1"/>
</dbReference>
<feature type="domain" description="L-asparaginase N-terminal" evidence="6">
    <location>
        <begin position="6"/>
        <end position="173"/>
    </location>
</feature>
<dbReference type="PROSITE" id="PS00144">
    <property type="entry name" value="ASN_GLN_ASE_1"/>
    <property type="match status" value="1"/>
</dbReference>
<evidence type="ECO:0000256" key="5">
    <source>
        <dbReference type="PROSITE-ProRule" id="PRU10100"/>
    </source>
</evidence>
<evidence type="ECO:0000256" key="4">
    <source>
        <dbReference type="PROSITE-ProRule" id="PRU10099"/>
    </source>
</evidence>
<feature type="active site" evidence="4">
    <location>
        <position position="15"/>
    </location>
</feature>
<dbReference type="EC" id="3.5.1.1" evidence="2"/>
<dbReference type="SUPFAM" id="SSF53774">
    <property type="entry name" value="Glutaminase/Asparaginase"/>
    <property type="match status" value="1"/>
</dbReference>
<evidence type="ECO:0000256" key="2">
    <source>
        <dbReference type="ARBA" id="ARBA00012920"/>
    </source>
</evidence>
<dbReference type="PIRSF" id="PIRSF500176">
    <property type="entry name" value="L_ASNase"/>
    <property type="match status" value="1"/>
</dbReference>